<reference evidence="3 4" key="1">
    <citation type="submission" date="2024-08" db="EMBL/GenBank/DDBJ databases">
        <authorList>
            <person name="Cucini C."/>
            <person name="Frati F."/>
        </authorList>
    </citation>
    <scope>NUCLEOTIDE SEQUENCE [LARGE SCALE GENOMIC DNA]</scope>
</reference>
<comment type="caution">
    <text evidence="3">The sequence shown here is derived from an EMBL/GenBank/DDBJ whole genome shotgun (WGS) entry which is preliminary data.</text>
</comment>
<evidence type="ECO:0000313" key="3">
    <source>
        <dbReference type="EMBL" id="CAL8122718.1"/>
    </source>
</evidence>
<feature type="transmembrane region" description="Helical" evidence="2">
    <location>
        <begin position="21"/>
        <end position="41"/>
    </location>
</feature>
<sequence length="248" mass="28321">MESRSLDTHRKRARVVATMDLILSSMAMCFWMLLMIGIHFLRVSAMNGASRPNSTKILLNQPDFQDPPQDEMEHELTKPWASDSFYNCAWFLTAAFLMAAIVQITAAVKLLNATQIGKDARSALGLCRYWRSVCVMFSALLLCDIILSLRGRNFFGISFLVCNLLIRNTQLYIVQHYMNELDVSIRTLPTVHHPNHLISVPVHFHIPVDTENKMCQDAQFNLSTEQKPQDLPPSYDDVTKDPTKYEKV</sequence>
<gene>
    <name evidence="3" type="ORF">ODALV1_LOCUS19924</name>
</gene>
<feature type="region of interest" description="Disordered" evidence="1">
    <location>
        <begin position="225"/>
        <end position="248"/>
    </location>
</feature>
<feature type="compositionally biased region" description="Basic and acidic residues" evidence="1">
    <location>
        <begin position="237"/>
        <end position="248"/>
    </location>
</feature>
<evidence type="ECO:0000256" key="1">
    <source>
        <dbReference type="SAM" id="MobiDB-lite"/>
    </source>
</evidence>
<feature type="transmembrane region" description="Helical" evidence="2">
    <location>
        <begin position="129"/>
        <end position="149"/>
    </location>
</feature>
<keyword evidence="2" id="KW-0812">Transmembrane</keyword>
<dbReference type="Proteomes" id="UP001642540">
    <property type="component" value="Unassembled WGS sequence"/>
</dbReference>
<keyword evidence="4" id="KW-1185">Reference proteome</keyword>
<protein>
    <submittedName>
        <fullName evidence="3">Uncharacterized protein</fullName>
    </submittedName>
</protein>
<feature type="transmembrane region" description="Helical" evidence="2">
    <location>
        <begin position="89"/>
        <end position="108"/>
    </location>
</feature>
<accession>A0ABP1R926</accession>
<evidence type="ECO:0000256" key="2">
    <source>
        <dbReference type="SAM" id="Phobius"/>
    </source>
</evidence>
<dbReference type="EMBL" id="CAXLJM020000068">
    <property type="protein sequence ID" value="CAL8122718.1"/>
    <property type="molecule type" value="Genomic_DNA"/>
</dbReference>
<proteinExistence type="predicted"/>
<name>A0ABP1R926_9HEXA</name>
<keyword evidence="2" id="KW-1133">Transmembrane helix</keyword>
<keyword evidence="2" id="KW-0472">Membrane</keyword>
<organism evidence="3 4">
    <name type="scientific">Orchesella dallaii</name>
    <dbReference type="NCBI Taxonomy" id="48710"/>
    <lineage>
        <taxon>Eukaryota</taxon>
        <taxon>Metazoa</taxon>
        <taxon>Ecdysozoa</taxon>
        <taxon>Arthropoda</taxon>
        <taxon>Hexapoda</taxon>
        <taxon>Collembola</taxon>
        <taxon>Entomobryomorpha</taxon>
        <taxon>Entomobryoidea</taxon>
        <taxon>Orchesellidae</taxon>
        <taxon>Orchesellinae</taxon>
        <taxon>Orchesella</taxon>
    </lineage>
</organism>
<evidence type="ECO:0000313" key="4">
    <source>
        <dbReference type="Proteomes" id="UP001642540"/>
    </source>
</evidence>